<evidence type="ECO:0000313" key="2">
    <source>
        <dbReference type="Proteomes" id="UP000375525"/>
    </source>
</evidence>
<accession>A0A5E7Q4E3</accession>
<dbReference type="OrthoDB" id="6907984at2"/>
<dbReference type="RefSeq" id="WP_150782460.1">
    <property type="nucleotide sequence ID" value="NZ_CABVIH010000040.1"/>
</dbReference>
<evidence type="ECO:0000313" key="1">
    <source>
        <dbReference type="EMBL" id="VVP56674.1"/>
    </source>
</evidence>
<protein>
    <submittedName>
        <fullName evidence="1">Uncharacterized protein</fullName>
    </submittedName>
</protein>
<dbReference type="Proteomes" id="UP000375525">
    <property type="component" value="Unassembled WGS sequence"/>
</dbReference>
<reference evidence="1 2" key="1">
    <citation type="submission" date="2019-09" db="EMBL/GenBank/DDBJ databases">
        <authorList>
            <person name="Chandra G."/>
            <person name="Truman W A."/>
        </authorList>
    </citation>
    <scope>NUCLEOTIDE SEQUENCE [LARGE SCALE GENOMIC DNA]</scope>
    <source>
        <strain evidence="1">PS880</strain>
    </source>
</reference>
<gene>
    <name evidence="1" type="ORF">PS880_05745</name>
</gene>
<proteinExistence type="predicted"/>
<dbReference type="AlphaFoldDB" id="A0A5E7Q4E3"/>
<name>A0A5E7Q4E3_PSEFL</name>
<organism evidence="1 2">
    <name type="scientific">Pseudomonas fluorescens</name>
    <dbReference type="NCBI Taxonomy" id="294"/>
    <lineage>
        <taxon>Bacteria</taxon>
        <taxon>Pseudomonadati</taxon>
        <taxon>Pseudomonadota</taxon>
        <taxon>Gammaproteobacteria</taxon>
        <taxon>Pseudomonadales</taxon>
        <taxon>Pseudomonadaceae</taxon>
        <taxon>Pseudomonas</taxon>
    </lineage>
</organism>
<dbReference type="EMBL" id="CABVIH010000040">
    <property type="protein sequence ID" value="VVP56674.1"/>
    <property type="molecule type" value="Genomic_DNA"/>
</dbReference>
<sequence length="69" mass="8331">MKAQDMFIRLVDPTGKYDPVINAHRVWDRERFYEAQVKQHEDPKQKIEDRRLVSVATEAEYVESRKVRK</sequence>